<protein>
    <submittedName>
        <fullName evidence="1">Uncharacterized protein</fullName>
    </submittedName>
</protein>
<organism evidence="1 2">
    <name type="scientific">Dendrothele bispora (strain CBS 962.96)</name>
    <dbReference type="NCBI Taxonomy" id="1314807"/>
    <lineage>
        <taxon>Eukaryota</taxon>
        <taxon>Fungi</taxon>
        <taxon>Dikarya</taxon>
        <taxon>Basidiomycota</taxon>
        <taxon>Agaricomycotina</taxon>
        <taxon>Agaricomycetes</taxon>
        <taxon>Agaricomycetidae</taxon>
        <taxon>Agaricales</taxon>
        <taxon>Agaricales incertae sedis</taxon>
        <taxon>Dendrothele</taxon>
    </lineage>
</organism>
<accession>A0A4S8KQ86</accession>
<name>A0A4S8KQ86_DENBC</name>
<dbReference type="Proteomes" id="UP000297245">
    <property type="component" value="Unassembled WGS sequence"/>
</dbReference>
<dbReference type="AlphaFoldDB" id="A0A4S8KQ86"/>
<proteinExistence type="predicted"/>
<gene>
    <name evidence="1" type="ORF">K435DRAFT_812071</name>
</gene>
<evidence type="ECO:0000313" key="2">
    <source>
        <dbReference type="Proteomes" id="UP000297245"/>
    </source>
</evidence>
<sequence>MSIRRYVPTTTQPPARVKNSLGVLKACIRFTPHITLLQKTVMAIPQLAPSKIFKKVTASQFLIFSDPLASQLPGATAQLEEKIIWGENVAGPTSGTPPKDLCLGMSQDDDGTWDVPRLIMGLGISQGWQWDLGCPNTLVLRLGHPNYPLSMVGCPNFLSWDVPAGHKFGMSQPS</sequence>
<reference evidence="1 2" key="1">
    <citation type="journal article" date="2019" name="Nat. Ecol. Evol.">
        <title>Megaphylogeny resolves global patterns of mushroom evolution.</title>
        <authorList>
            <person name="Varga T."/>
            <person name="Krizsan K."/>
            <person name="Foldi C."/>
            <person name="Dima B."/>
            <person name="Sanchez-Garcia M."/>
            <person name="Sanchez-Ramirez S."/>
            <person name="Szollosi G.J."/>
            <person name="Szarkandi J.G."/>
            <person name="Papp V."/>
            <person name="Albert L."/>
            <person name="Andreopoulos W."/>
            <person name="Angelini C."/>
            <person name="Antonin V."/>
            <person name="Barry K.W."/>
            <person name="Bougher N.L."/>
            <person name="Buchanan P."/>
            <person name="Buyck B."/>
            <person name="Bense V."/>
            <person name="Catcheside P."/>
            <person name="Chovatia M."/>
            <person name="Cooper J."/>
            <person name="Damon W."/>
            <person name="Desjardin D."/>
            <person name="Finy P."/>
            <person name="Geml J."/>
            <person name="Haridas S."/>
            <person name="Hughes K."/>
            <person name="Justo A."/>
            <person name="Karasinski D."/>
            <person name="Kautmanova I."/>
            <person name="Kiss B."/>
            <person name="Kocsube S."/>
            <person name="Kotiranta H."/>
            <person name="LaButti K.M."/>
            <person name="Lechner B.E."/>
            <person name="Liimatainen K."/>
            <person name="Lipzen A."/>
            <person name="Lukacs Z."/>
            <person name="Mihaltcheva S."/>
            <person name="Morgado L.N."/>
            <person name="Niskanen T."/>
            <person name="Noordeloos M.E."/>
            <person name="Ohm R.A."/>
            <person name="Ortiz-Santana B."/>
            <person name="Ovrebo C."/>
            <person name="Racz N."/>
            <person name="Riley R."/>
            <person name="Savchenko A."/>
            <person name="Shiryaev A."/>
            <person name="Soop K."/>
            <person name="Spirin V."/>
            <person name="Szebenyi C."/>
            <person name="Tomsovsky M."/>
            <person name="Tulloss R.E."/>
            <person name="Uehling J."/>
            <person name="Grigoriev I.V."/>
            <person name="Vagvolgyi C."/>
            <person name="Papp T."/>
            <person name="Martin F.M."/>
            <person name="Miettinen O."/>
            <person name="Hibbett D.S."/>
            <person name="Nagy L.G."/>
        </authorList>
    </citation>
    <scope>NUCLEOTIDE SEQUENCE [LARGE SCALE GENOMIC DNA]</scope>
    <source>
        <strain evidence="1 2">CBS 962.96</strain>
    </source>
</reference>
<keyword evidence="2" id="KW-1185">Reference proteome</keyword>
<evidence type="ECO:0000313" key="1">
    <source>
        <dbReference type="EMBL" id="THU77867.1"/>
    </source>
</evidence>
<dbReference type="EMBL" id="ML180320">
    <property type="protein sequence ID" value="THU77867.1"/>
    <property type="molecule type" value="Genomic_DNA"/>
</dbReference>